<sequence>MAFLEEIEEFRFWATSLGCTPDVLPNEEALRSIFKSRQSQLFVQMQKRVQPRQHVQETRENLLIAKVAQHKDKPIPACGRSFLPRELQTHLMMQDLQRKKENAEVCLAETKKEFDALASCIKTKNMQSISTKHKKDLLESKYNLLKFKLESLGKTYEQELKSKSQIQSTMPVKLNAKNTSEKKAAEAVEQALKELESFYNICDGGNSNGSTSTAFGDTKERLWAQMRTIFSNTPNFLVFNAILKLKEEQLQHIMELNKTYNNADPHSTSNAAYVRPPLDNFEVKLLRTKADLLGLVAKYVGAQNEVVQLEERFAKTYSIFINELQKKVNNCNAITDDETTEDIISDFIVQYNMRNFNRARNEHLTQQIEELRLELESNAKILENHEILLGSIKQVYSDINQSVNRIQYEMLQLSQIKEKIMYSKNMLKNILDDMQAASHNQNAKTQLLSTKLKVNNISMMGMESFNLANDSVFSSTKLDFDANASAMNITLRRSFDNTTLVPGNTTSATAALVAANAGGAPTLPCHLTELNTFTDMPLEKLSCIPRACSFLLSPNPLIVESHELASTIQLAPGLLLTPLGALQEVRKRILWASSIAEHMSDLKFNLDAIIVDPHDFKMKAKCQNEQVVQSLDNLESTGAKTKHLLQRAERIFRFILHNPLHHYVPPKRCYNNATYADYESEFNLYHRIATNGSSIK</sequence>
<proteinExistence type="predicted"/>
<dbReference type="GeneID" id="115632317"/>
<evidence type="ECO:0000313" key="2">
    <source>
        <dbReference type="Proteomes" id="UP000504634"/>
    </source>
</evidence>
<accession>A0A6J2UAB4</accession>
<dbReference type="Proteomes" id="UP000504634">
    <property type="component" value="Unplaced"/>
</dbReference>
<keyword evidence="1" id="KW-0175">Coiled coil</keyword>
<name>A0A6J2UAB4_DROLE</name>
<feature type="coiled-coil region" evidence="1">
    <location>
        <begin position="354"/>
        <end position="388"/>
    </location>
</feature>
<reference evidence="3" key="1">
    <citation type="submission" date="2025-08" db="UniProtKB">
        <authorList>
            <consortium name="RefSeq"/>
        </authorList>
    </citation>
    <scope>IDENTIFICATION</scope>
    <source>
        <strain evidence="3">11010-0011.00</strain>
        <tissue evidence="3">Whole body</tissue>
    </source>
</reference>
<dbReference type="OrthoDB" id="8047450at2759"/>
<organism evidence="2 3">
    <name type="scientific">Drosophila lebanonensis</name>
    <name type="common">Fruit fly</name>
    <name type="synonym">Scaptodrosophila lebanonensis</name>
    <dbReference type="NCBI Taxonomy" id="7225"/>
    <lineage>
        <taxon>Eukaryota</taxon>
        <taxon>Metazoa</taxon>
        <taxon>Ecdysozoa</taxon>
        <taxon>Arthropoda</taxon>
        <taxon>Hexapoda</taxon>
        <taxon>Insecta</taxon>
        <taxon>Pterygota</taxon>
        <taxon>Neoptera</taxon>
        <taxon>Endopterygota</taxon>
        <taxon>Diptera</taxon>
        <taxon>Brachycera</taxon>
        <taxon>Muscomorpha</taxon>
        <taxon>Ephydroidea</taxon>
        <taxon>Drosophilidae</taxon>
        <taxon>Scaptodrosophila</taxon>
    </lineage>
</organism>
<dbReference type="AlphaFoldDB" id="A0A6J2UAB4"/>
<dbReference type="CTD" id="36364"/>
<keyword evidence="2" id="KW-1185">Reference proteome</keyword>
<evidence type="ECO:0000256" key="1">
    <source>
        <dbReference type="SAM" id="Coils"/>
    </source>
</evidence>
<gene>
    <name evidence="3" type="primary">LOC115632317</name>
</gene>
<evidence type="ECO:0000313" key="3">
    <source>
        <dbReference type="RefSeq" id="XP_030385284.1"/>
    </source>
</evidence>
<protein>
    <submittedName>
        <fullName evidence="3">Augmin complex subunit dgt5</fullName>
    </submittedName>
</protein>
<dbReference type="RefSeq" id="XP_030385284.1">
    <property type="nucleotide sequence ID" value="XM_030529424.1"/>
</dbReference>